<keyword evidence="4 6" id="KW-1133">Transmembrane helix</keyword>
<evidence type="ECO:0000313" key="9">
    <source>
        <dbReference type="Proteomes" id="UP000197418"/>
    </source>
</evidence>
<proteinExistence type="predicted"/>
<feature type="domain" description="Na+/H+ antiporter NhaC-like C-terminal" evidence="7">
    <location>
        <begin position="167"/>
        <end position="496"/>
    </location>
</feature>
<evidence type="ECO:0000256" key="4">
    <source>
        <dbReference type="ARBA" id="ARBA00022989"/>
    </source>
</evidence>
<evidence type="ECO:0000313" key="8">
    <source>
        <dbReference type="EMBL" id="ASJ06882.1"/>
    </source>
</evidence>
<name>A0A218P7Y1_9EURY</name>
<comment type="subcellular location">
    <subcellularLocation>
        <location evidence="1">Cell membrane</location>
        <topology evidence="1">Multi-pass membrane protein</topology>
    </subcellularLocation>
</comment>
<dbReference type="KEGG" id="tpaf:A3L08_05865"/>
<dbReference type="PANTHER" id="PTHR43478:SF1">
    <property type="entry name" value="NA+_H+ ANTIPORTER NHAC-LIKE C-TERMINAL DOMAIN-CONTAINING PROTEIN"/>
    <property type="match status" value="1"/>
</dbReference>
<feature type="transmembrane region" description="Helical" evidence="6">
    <location>
        <begin position="311"/>
        <end position="332"/>
    </location>
</feature>
<dbReference type="EMBL" id="CP015102">
    <property type="protein sequence ID" value="ASJ06882.1"/>
    <property type="molecule type" value="Genomic_DNA"/>
</dbReference>
<dbReference type="Proteomes" id="UP000197418">
    <property type="component" value="Chromosome"/>
</dbReference>
<evidence type="ECO:0000259" key="7">
    <source>
        <dbReference type="Pfam" id="PF03553"/>
    </source>
</evidence>
<gene>
    <name evidence="8" type="ORF">A3L08_05865</name>
</gene>
<dbReference type="GeneID" id="33315777"/>
<accession>A0A218P7Y1</accession>
<protein>
    <submittedName>
        <fullName evidence="8">Sodium:proton antiporter</fullName>
    </submittedName>
</protein>
<feature type="transmembrane region" description="Helical" evidence="6">
    <location>
        <begin position="269"/>
        <end position="291"/>
    </location>
</feature>
<sequence>MTDYGILSLLPPLVAIGLAIVTKRVLLALFSGVWVGGLLVAGGNPIEATTETLKWIVLNIAAAWEEDGHLVTDLWNTRILVFDALIGAGVALIYKAGGMNAIAKAVTRKIRTSRAASLMAAVFGTLIFFDDYTNTIIVGNTMRPITDRARVSREFLAYADDSTAAPVAVLAVVSTWIGYELGLLKDAIASVGESISAYSAWFASWPYRLYPILAVLLVYIVAVTGRHYGPMLRAEYRARTTGKVLRDGAQPMMTTEVDVGMPIEGKENVWVFVLPVLTLILMTFLGLWVTGGGSATYAQGGFQEVLSHADSTWALVWGSFSMLVVAMALILGRRIMSLEEVESTIVSGMKQMHFAMMILILAWSIKRACDAVGTADYIVRVASNVLSPSLVPLVVFVVAAFISFTTGTSWGTFAIMMPIAVPLAYNLSGEFGPVVYASIASVFSGGVLGDHCSPISDTTIMSSMFSGCDHLDHVNTQIPYALTAGVVSVIMLLLFAAGLQNGWLLLAMAVPLLVVFHRLLSEWYGARIGIPGGRVPVYVVGDDYGETLGEETESEGGALTYAVE</sequence>
<keyword evidence="3 6" id="KW-0812">Transmembrane</keyword>
<reference evidence="8 9" key="1">
    <citation type="submission" date="2016-04" db="EMBL/GenBank/DDBJ databases">
        <title>Complete genome sequence of Thermococcus pacificus type strain P4.</title>
        <authorList>
            <person name="Oger P.M."/>
        </authorList>
    </citation>
    <scope>NUCLEOTIDE SEQUENCE [LARGE SCALE GENOMIC DNA]</scope>
    <source>
        <strain evidence="8 9">P-4</strain>
    </source>
</reference>
<feature type="transmembrane region" description="Helical" evidence="6">
    <location>
        <begin position="503"/>
        <end position="520"/>
    </location>
</feature>
<feature type="transmembrane region" description="Helical" evidence="6">
    <location>
        <begin position="115"/>
        <end position="133"/>
    </location>
</feature>
<feature type="transmembrane region" description="Helical" evidence="6">
    <location>
        <begin position="344"/>
        <end position="365"/>
    </location>
</feature>
<dbReference type="GO" id="GO:0005886">
    <property type="term" value="C:plasma membrane"/>
    <property type="evidence" value="ECO:0007669"/>
    <property type="project" value="UniProtKB-SubCell"/>
</dbReference>
<evidence type="ECO:0000256" key="3">
    <source>
        <dbReference type="ARBA" id="ARBA00022692"/>
    </source>
</evidence>
<organism evidence="8 9">
    <name type="scientific">Thermococcus pacificus</name>
    <dbReference type="NCBI Taxonomy" id="71998"/>
    <lineage>
        <taxon>Archaea</taxon>
        <taxon>Methanobacteriati</taxon>
        <taxon>Methanobacteriota</taxon>
        <taxon>Thermococci</taxon>
        <taxon>Thermococcales</taxon>
        <taxon>Thermococcaceae</taxon>
        <taxon>Thermococcus</taxon>
    </lineage>
</organism>
<evidence type="ECO:0000256" key="2">
    <source>
        <dbReference type="ARBA" id="ARBA00022475"/>
    </source>
</evidence>
<dbReference type="RefSeq" id="WP_088854132.1">
    <property type="nucleotide sequence ID" value="NZ_CP015102.1"/>
</dbReference>
<dbReference type="AlphaFoldDB" id="A0A218P7Y1"/>
<feature type="transmembrane region" description="Helical" evidence="6">
    <location>
        <begin position="75"/>
        <end position="94"/>
    </location>
</feature>
<evidence type="ECO:0000256" key="5">
    <source>
        <dbReference type="ARBA" id="ARBA00023136"/>
    </source>
</evidence>
<keyword evidence="5 6" id="KW-0472">Membrane</keyword>
<dbReference type="PANTHER" id="PTHR43478">
    <property type="entry name" value="NA+/H+ ANTIPORTER-RELATED"/>
    <property type="match status" value="1"/>
</dbReference>
<keyword evidence="2" id="KW-1003">Cell membrane</keyword>
<evidence type="ECO:0000256" key="6">
    <source>
        <dbReference type="SAM" id="Phobius"/>
    </source>
</evidence>
<dbReference type="InterPro" id="IPR018461">
    <property type="entry name" value="Na/H_Antiport_NhaC-like_C"/>
</dbReference>
<evidence type="ECO:0000256" key="1">
    <source>
        <dbReference type="ARBA" id="ARBA00004651"/>
    </source>
</evidence>
<feature type="transmembrane region" description="Helical" evidence="6">
    <location>
        <begin position="385"/>
        <end position="407"/>
    </location>
</feature>
<dbReference type="Pfam" id="PF03553">
    <property type="entry name" value="Na_H_antiporter"/>
    <property type="match status" value="1"/>
</dbReference>
<feature type="transmembrane region" description="Helical" evidence="6">
    <location>
        <begin position="209"/>
        <end position="229"/>
    </location>
</feature>
<keyword evidence="9" id="KW-1185">Reference proteome</keyword>
<dbReference type="OrthoDB" id="76879at2157"/>
<feature type="transmembrane region" description="Helical" evidence="6">
    <location>
        <begin position="478"/>
        <end position="497"/>
    </location>
</feature>